<dbReference type="InterPro" id="IPR029065">
    <property type="entry name" value="Enolase_C-like"/>
</dbReference>
<dbReference type="Proteomes" id="UP001379533">
    <property type="component" value="Chromosome"/>
</dbReference>
<keyword evidence="4" id="KW-1185">Reference proteome</keyword>
<dbReference type="RefSeq" id="WP_394846968.1">
    <property type="nucleotide sequence ID" value="NZ_CP089982.1"/>
</dbReference>
<sequence length="383" mass="42372">MKITGIRTHVLGTPWRNLTIVEVLTDEGITGLGEVRMLNHTDALLGYLQEAVPNHVLGADPFEIEGLVLRMTRHDYARPGEIAMSALAILEIACWDIQGKALGLPVYKLLGGAVRDKIKAYANGWYQVERTPEQFHAAAKRVLERGYRALKLDPFGAGMFELDAGETSRSLALVEAVRDAVGPDVEILLEMHGRFSPNTAIRLAGQLAKYRPEWLEEPVPPENLKALAKVREHTDIPIATGERLHTRFDYRELFELQAADILQTDITHSGGLLEAKKLAGTAETHYMLMAPHNVGGPISTAANLHLAATTVNFKIQEHFNDFADSYVKECAPGLPEVKDGYFPLPNGPGLGVELNREALAKYPRAKVNFNLFAEGWERRQAKS</sequence>
<dbReference type="SFLD" id="SFLDG00179">
    <property type="entry name" value="mandelate_racemase"/>
    <property type="match status" value="1"/>
</dbReference>
<dbReference type="InterPro" id="IPR034593">
    <property type="entry name" value="DgoD-like"/>
</dbReference>
<dbReference type="InterPro" id="IPR013341">
    <property type="entry name" value="Mandelate_racemase_N_dom"/>
</dbReference>
<keyword evidence="1" id="KW-0456">Lyase</keyword>
<dbReference type="Gene3D" id="3.30.390.10">
    <property type="entry name" value="Enolase-like, N-terminal domain"/>
    <property type="match status" value="1"/>
</dbReference>
<dbReference type="InterPro" id="IPR013342">
    <property type="entry name" value="Mandelate_racemase_C"/>
</dbReference>
<dbReference type="InterPro" id="IPR029017">
    <property type="entry name" value="Enolase-like_N"/>
</dbReference>
<proteinExistence type="predicted"/>
<dbReference type="CDD" id="cd03316">
    <property type="entry name" value="MR_like"/>
    <property type="match status" value="1"/>
</dbReference>
<dbReference type="SUPFAM" id="SSF54826">
    <property type="entry name" value="Enolase N-terminal domain-like"/>
    <property type="match status" value="1"/>
</dbReference>
<reference evidence="3 4" key="1">
    <citation type="submission" date="2021-12" db="EMBL/GenBank/DDBJ databases">
        <title>Discovery of the Pendulisporaceae a myxobacterial family with distinct sporulation behavior and unique specialized metabolism.</title>
        <authorList>
            <person name="Garcia R."/>
            <person name="Popoff A."/>
            <person name="Bader C.D."/>
            <person name="Loehr J."/>
            <person name="Walesch S."/>
            <person name="Walt C."/>
            <person name="Boldt J."/>
            <person name="Bunk B."/>
            <person name="Haeckl F.J.F.P.J."/>
            <person name="Gunesch A.P."/>
            <person name="Birkelbach J."/>
            <person name="Nuebel U."/>
            <person name="Pietschmann T."/>
            <person name="Bach T."/>
            <person name="Mueller R."/>
        </authorList>
    </citation>
    <scope>NUCLEOTIDE SEQUENCE [LARGE SCALE GENOMIC DNA]</scope>
    <source>
        <strain evidence="3 4">MSr12523</strain>
    </source>
</reference>
<dbReference type="PANTHER" id="PTHR48080">
    <property type="entry name" value="D-GALACTONATE DEHYDRATASE-RELATED"/>
    <property type="match status" value="1"/>
</dbReference>
<dbReference type="Pfam" id="PF02746">
    <property type="entry name" value="MR_MLE_N"/>
    <property type="match status" value="1"/>
</dbReference>
<evidence type="ECO:0000313" key="4">
    <source>
        <dbReference type="Proteomes" id="UP001379533"/>
    </source>
</evidence>
<evidence type="ECO:0000256" key="1">
    <source>
        <dbReference type="ARBA" id="ARBA00023239"/>
    </source>
</evidence>
<dbReference type="SUPFAM" id="SSF51604">
    <property type="entry name" value="Enolase C-terminal domain-like"/>
    <property type="match status" value="1"/>
</dbReference>
<dbReference type="PANTHER" id="PTHR48080:SF2">
    <property type="entry name" value="D-GALACTONATE DEHYDRATASE"/>
    <property type="match status" value="1"/>
</dbReference>
<feature type="domain" description="Mandelate racemase/muconate lactonizing enzyme C-terminal" evidence="2">
    <location>
        <begin position="132"/>
        <end position="237"/>
    </location>
</feature>
<dbReference type="EMBL" id="CP089982">
    <property type="protein sequence ID" value="WXA96353.1"/>
    <property type="molecule type" value="Genomic_DNA"/>
</dbReference>
<gene>
    <name evidence="3" type="ORF">LZC95_05820</name>
</gene>
<protein>
    <submittedName>
        <fullName evidence="3">Mandelate racemase/muconate lactonizing enzyme family protein</fullName>
    </submittedName>
</protein>
<dbReference type="SFLD" id="SFLDS00001">
    <property type="entry name" value="Enolase"/>
    <property type="match status" value="1"/>
</dbReference>
<dbReference type="Gene3D" id="3.20.20.120">
    <property type="entry name" value="Enolase-like C-terminal domain"/>
    <property type="match status" value="1"/>
</dbReference>
<dbReference type="InterPro" id="IPR036849">
    <property type="entry name" value="Enolase-like_C_sf"/>
</dbReference>
<dbReference type="Pfam" id="PF13378">
    <property type="entry name" value="MR_MLE_C"/>
    <property type="match status" value="1"/>
</dbReference>
<organism evidence="3 4">
    <name type="scientific">Pendulispora brunnea</name>
    <dbReference type="NCBI Taxonomy" id="2905690"/>
    <lineage>
        <taxon>Bacteria</taxon>
        <taxon>Pseudomonadati</taxon>
        <taxon>Myxococcota</taxon>
        <taxon>Myxococcia</taxon>
        <taxon>Myxococcales</taxon>
        <taxon>Sorangiineae</taxon>
        <taxon>Pendulisporaceae</taxon>
        <taxon>Pendulispora</taxon>
    </lineage>
</organism>
<evidence type="ECO:0000313" key="3">
    <source>
        <dbReference type="EMBL" id="WXA96353.1"/>
    </source>
</evidence>
<dbReference type="SMART" id="SM00922">
    <property type="entry name" value="MR_MLE"/>
    <property type="match status" value="1"/>
</dbReference>
<name>A0ABZ2KGA3_9BACT</name>
<evidence type="ECO:0000259" key="2">
    <source>
        <dbReference type="SMART" id="SM00922"/>
    </source>
</evidence>
<accession>A0ABZ2KGA3</accession>